<feature type="signal peptide" evidence="1">
    <location>
        <begin position="1"/>
        <end position="21"/>
    </location>
</feature>
<dbReference type="Gramene" id="TKV99519">
    <property type="protein sequence ID" value="TKV99519"/>
    <property type="gene ID" value="SEVIR_8G049300v2"/>
</dbReference>
<evidence type="ECO:0000256" key="1">
    <source>
        <dbReference type="SAM" id="SignalP"/>
    </source>
</evidence>
<dbReference type="EMBL" id="CM016559">
    <property type="protein sequence ID" value="TKV99519.1"/>
    <property type="molecule type" value="Genomic_DNA"/>
</dbReference>
<evidence type="ECO:0000313" key="2">
    <source>
        <dbReference type="EMBL" id="TKV99519.1"/>
    </source>
</evidence>
<organism evidence="2 3">
    <name type="scientific">Setaria viridis</name>
    <name type="common">Green bristlegrass</name>
    <name type="synonym">Setaria italica subsp. viridis</name>
    <dbReference type="NCBI Taxonomy" id="4556"/>
    <lineage>
        <taxon>Eukaryota</taxon>
        <taxon>Viridiplantae</taxon>
        <taxon>Streptophyta</taxon>
        <taxon>Embryophyta</taxon>
        <taxon>Tracheophyta</taxon>
        <taxon>Spermatophyta</taxon>
        <taxon>Magnoliopsida</taxon>
        <taxon>Liliopsida</taxon>
        <taxon>Poales</taxon>
        <taxon>Poaceae</taxon>
        <taxon>PACMAD clade</taxon>
        <taxon>Panicoideae</taxon>
        <taxon>Panicodae</taxon>
        <taxon>Paniceae</taxon>
        <taxon>Cenchrinae</taxon>
        <taxon>Setaria</taxon>
    </lineage>
</organism>
<sequence>MSRRRRAWPQLLLFPPPVLLSYRVPAVLRRGFDVMGLRPRPARGRGAEGGAGVEGVIPLRSNGSAARLVGAQIRAVGAPATDRFGVRTRGAMSLTSGALRIRNEAHRIYSRSAGSGRRWWGSRW</sequence>
<keyword evidence="1" id="KW-0732">Signal</keyword>
<protein>
    <submittedName>
        <fullName evidence="2">Uncharacterized protein</fullName>
    </submittedName>
</protein>
<evidence type="ECO:0000313" key="3">
    <source>
        <dbReference type="Proteomes" id="UP000298652"/>
    </source>
</evidence>
<keyword evidence="3" id="KW-1185">Reference proteome</keyword>
<reference evidence="2" key="1">
    <citation type="submission" date="2019-03" db="EMBL/GenBank/DDBJ databases">
        <title>WGS assembly of Setaria viridis.</title>
        <authorList>
            <person name="Huang P."/>
            <person name="Jenkins J."/>
            <person name="Grimwood J."/>
            <person name="Barry K."/>
            <person name="Healey A."/>
            <person name="Mamidi S."/>
            <person name="Sreedasyam A."/>
            <person name="Shu S."/>
            <person name="Feldman M."/>
            <person name="Wu J."/>
            <person name="Yu Y."/>
            <person name="Chen C."/>
            <person name="Johnson J."/>
            <person name="Rokhsar D."/>
            <person name="Baxter I."/>
            <person name="Schmutz J."/>
            <person name="Brutnell T."/>
            <person name="Kellogg E."/>
        </authorList>
    </citation>
    <scope>NUCLEOTIDE SEQUENCE [LARGE SCALE GENOMIC DNA]</scope>
</reference>
<accession>A0A4U6TBS1</accession>
<proteinExistence type="predicted"/>
<dbReference type="Proteomes" id="UP000298652">
    <property type="component" value="Chromosome 8"/>
</dbReference>
<name>A0A4U6TBS1_SETVI</name>
<gene>
    <name evidence="2" type="ORF">SEVIR_8G049300v2</name>
</gene>
<dbReference type="AlphaFoldDB" id="A0A4U6TBS1"/>
<feature type="chain" id="PRO_5020314400" evidence="1">
    <location>
        <begin position="22"/>
        <end position="124"/>
    </location>
</feature>